<evidence type="ECO:0000256" key="2">
    <source>
        <dbReference type="ARBA" id="ARBA00022692"/>
    </source>
</evidence>
<evidence type="ECO:0000259" key="6">
    <source>
        <dbReference type="Pfam" id="PF07291"/>
    </source>
</evidence>
<dbReference type="Proteomes" id="UP001499854">
    <property type="component" value="Unassembled WGS sequence"/>
</dbReference>
<evidence type="ECO:0000313" key="8">
    <source>
        <dbReference type="Proteomes" id="UP001499854"/>
    </source>
</evidence>
<keyword evidence="8" id="KW-1185">Reference proteome</keyword>
<reference evidence="8" key="1">
    <citation type="journal article" date="2019" name="Int. J. Syst. Evol. Microbiol.">
        <title>The Global Catalogue of Microorganisms (GCM) 10K type strain sequencing project: providing services to taxonomists for standard genome sequencing and annotation.</title>
        <authorList>
            <consortium name="The Broad Institute Genomics Platform"/>
            <consortium name="The Broad Institute Genome Sequencing Center for Infectious Disease"/>
            <person name="Wu L."/>
            <person name="Ma J."/>
        </authorList>
    </citation>
    <scope>NUCLEOTIDE SEQUENCE [LARGE SCALE GENOMIC DNA]</scope>
    <source>
        <strain evidence="8">JCM 16013</strain>
    </source>
</reference>
<dbReference type="InterPro" id="IPR009908">
    <property type="entry name" value="Methylamine_util_MauE"/>
</dbReference>
<evidence type="ECO:0000256" key="1">
    <source>
        <dbReference type="ARBA" id="ARBA00004141"/>
    </source>
</evidence>
<keyword evidence="3 5" id="KW-1133">Transmembrane helix</keyword>
<comment type="subcellular location">
    <subcellularLocation>
        <location evidence="1">Membrane</location>
        <topology evidence="1">Multi-pass membrane protein</topology>
    </subcellularLocation>
</comment>
<feature type="transmembrane region" description="Helical" evidence="5">
    <location>
        <begin position="73"/>
        <end position="95"/>
    </location>
</feature>
<dbReference type="EMBL" id="BAAAQM010000083">
    <property type="protein sequence ID" value="GAA2004735.1"/>
    <property type="molecule type" value="Genomic_DNA"/>
</dbReference>
<keyword evidence="4 5" id="KW-0472">Membrane</keyword>
<organism evidence="7 8">
    <name type="scientific">Catenulispora subtropica</name>
    <dbReference type="NCBI Taxonomy" id="450798"/>
    <lineage>
        <taxon>Bacteria</taxon>
        <taxon>Bacillati</taxon>
        <taxon>Actinomycetota</taxon>
        <taxon>Actinomycetes</taxon>
        <taxon>Catenulisporales</taxon>
        <taxon>Catenulisporaceae</taxon>
        <taxon>Catenulispora</taxon>
    </lineage>
</organism>
<name>A0ABP5EQ74_9ACTN</name>
<sequence>MVYLSVACRALLAAVFGVAALGKLRGPAAFHAFVATLDGLRWLPPRLRTPAGATLAATEALAAVLLATPGAGIPALVLATALICGFVAVVAAAVVGDTSLTCRCFGGAGNGPGGADAVGPAHLIRNLLLAVIAVGGLVASAGFPGTAAGPGLVGAIGGGALTGALLTRWDDLRFLLGGR</sequence>
<dbReference type="Pfam" id="PF07291">
    <property type="entry name" value="MauE"/>
    <property type="match status" value="1"/>
</dbReference>
<gene>
    <name evidence="7" type="ORF">GCM10009838_83710</name>
</gene>
<evidence type="ECO:0000256" key="3">
    <source>
        <dbReference type="ARBA" id="ARBA00022989"/>
    </source>
</evidence>
<accession>A0ABP5EQ74</accession>
<feature type="transmembrane region" description="Helical" evidence="5">
    <location>
        <begin position="127"/>
        <end position="145"/>
    </location>
</feature>
<evidence type="ECO:0000313" key="7">
    <source>
        <dbReference type="EMBL" id="GAA2004735.1"/>
    </source>
</evidence>
<evidence type="ECO:0000256" key="5">
    <source>
        <dbReference type="SAM" id="Phobius"/>
    </source>
</evidence>
<comment type="caution">
    <text evidence="7">The sequence shown here is derived from an EMBL/GenBank/DDBJ whole genome shotgun (WGS) entry which is preliminary data.</text>
</comment>
<feature type="domain" description="Methylamine utilisation protein MauE" evidence="6">
    <location>
        <begin position="1"/>
        <end position="138"/>
    </location>
</feature>
<protein>
    <recommendedName>
        <fullName evidence="6">Methylamine utilisation protein MauE domain-containing protein</fullName>
    </recommendedName>
</protein>
<proteinExistence type="predicted"/>
<dbReference type="RefSeq" id="WP_344662792.1">
    <property type="nucleotide sequence ID" value="NZ_BAAAQM010000083.1"/>
</dbReference>
<evidence type="ECO:0000256" key="4">
    <source>
        <dbReference type="ARBA" id="ARBA00023136"/>
    </source>
</evidence>
<keyword evidence="2 5" id="KW-0812">Transmembrane</keyword>